<dbReference type="SMART" id="SM00184">
    <property type="entry name" value="RING"/>
    <property type="match status" value="1"/>
</dbReference>
<comment type="catalytic activity">
    <reaction evidence="1">
        <text>S-ubiquitinyl-[E2 ubiquitin-conjugating enzyme]-L-cysteine + [acceptor protein]-L-lysine = [E2 ubiquitin-conjugating enzyme]-L-cysteine + N(6)-ubiquitinyl-[acceptor protein]-L-lysine.</text>
        <dbReference type="EC" id="2.3.2.27"/>
    </reaction>
</comment>
<dbReference type="SUPFAM" id="SSF57850">
    <property type="entry name" value="RING/U-box"/>
    <property type="match status" value="1"/>
</dbReference>
<keyword evidence="5 8" id="KW-0863">Zinc-finger</keyword>
<gene>
    <name evidence="11" type="ORF">M0813_24035</name>
</gene>
<feature type="transmembrane region" description="Helical" evidence="9">
    <location>
        <begin position="12"/>
        <end position="32"/>
    </location>
</feature>
<feature type="transmembrane region" description="Helical" evidence="9">
    <location>
        <begin position="38"/>
        <end position="56"/>
    </location>
</feature>
<name>A0ABQ8Y6Z1_9EUKA</name>
<evidence type="ECO:0000256" key="6">
    <source>
        <dbReference type="ARBA" id="ARBA00022786"/>
    </source>
</evidence>
<evidence type="ECO:0000256" key="3">
    <source>
        <dbReference type="ARBA" id="ARBA00022679"/>
    </source>
</evidence>
<dbReference type="Pfam" id="PF13639">
    <property type="entry name" value="zf-RING_2"/>
    <property type="match status" value="1"/>
</dbReference>
<evidence type="ECO:0000256" key="1">
    <source>
        <dbReference type="ARBA" id="ARBA00000900"/>
    </source>
</evidence>
<reference evidence="11" key="1">
    <citation type="submission" date="2022-08" db="EMBL/GenBank/DDBJ databases">
        <title>Novel sulfate-reducing endosymbionts in the free-living metamonad Anaeramoeba.</title>
        <authorList>
            <person name="Jerlstrom-Hultqvist J."/>
            <person name="Cepicka I."/>
            <person name="Gallot-Lavallee L."/>
            <person name="Salas-Leiva D."/>
            <person name="Curtis B.A."/>
            <person name="Zahonova K."/>
            <person name="Pipaliya S."/>
            <person name="Dacks J."/>
            <person name="Roger A.J."/>
        </authorList>
    </citation>
    <scope>NUCLEOTIDE SEQUENCE</scope>
    <source>
        <strain evidence="11">Schooner1</strain>
    </source>
</reference>
<dbReference type="InterPro" id="IPR001841">
    <property type="entry name" value="Znf_RING"/>
</dbReference>
<evidence type="ECO:0000256" key="5">
    <source>
        <dbReference type="ARBA" id="ARBA00022771"/>
    </source>
</evidence>
<dbReference type="EMBL" id="JAOAOG010000203">
    <property type="protein sequence ID" value="KAJ6240581.1"/>
    <property type="molecule type" value="Genomic_DNA"/>
</dbReference>
<keyword evidence="3" id="KW-0808">Transferase</keyword>
<evidence type="ECO:0000256" key="9">
    <source>
        <dbReference type="SAM" id="Phobius"/>
    </source>
</evidence>
<dbReference type="Proteomes" id="UP001150062">
    <property type="component" value="Unassembled WGS sequence"/>
</dbReference>
<evidence type="ECO:0000256" key="8">
    <source>
        <dbReference type="PROSITE-ProRule" id="PRU00175"/>
    </source>
</evidence>
<feature type="domain" description="RING-type" evidence="10">
    <location>
        <begin position="177"/>
        <end position="218"/>
    </location>
</feature>
<accession>A0ABQ8Y6Z1</accession>
<keyword evidence="7" id="KW-0862">Zinc</keyword>
<sequence length="227" mass="27233">MQNPLTSNRYSTIFFFVYIIELCLLIIFRASFEKGLHYIILTFLFCSFIILFLKYLRLRRTQDNETDLENQEPLNGRNRRNLTNQNHLWNTFVVPRYFPENETNQRYRSAMIRLSAMNEDFDEADYGRLLLLDNFVPQKSLNENQIERFPTKEYKPRQLDVEADLNENEEQQTKEKCMICLECYKNDETLLTLPCFHDFHQSCISKWLKIKAICPVCNQEVSVQQQL</sequence>
<dbReference type="EC" id="2.3.2.27" evidence="2"/>
<keyword evidence="4" id="KW-0479">Metal-binding</keyword>
<comment type="caution">
    <text evidence="11">The sequence shown here is derived from an EMBL/GenBank/DDBJ whole genome shotgun (WGS) entry which is preliminary data.</text>
</comment>
<dbReference type="PROSITE" id="PS50089">
    <property type="entry name" value="ZF_RING_2"/>
    <property type="match status" value="1"/>
</dbReference>
<keyword evidence="12" id="KW-1185">Reference proteome</keyword>
<evidence type="ECO:0000259" key="10">
    <source>
        <dbReference type="PROSITE" id="PS50089"/>
    </source>
</evidence>
<dbReference type="InterPro" id="IPR045191">
    <property type="entry name" value="MBR1/2-like"/>
</dbReference>
<keyword evidence="9" id="KW-1133">Transmembrane helix</keyword>
<evidence type="ECO:0000313" key="11">
    <source>
        <dbReference type="EMBL" id="KAJ6240581.1"/>
    </source>
</evidence>
<dbReference type="Gene3D" id="3.30.40.10">
    <property type="entry name" value="Zinc/RING finger domain, C3HC4 (zinc finger)"/>
    <property type="match status" value="1"/>
</dbReference>
<evidence type="ECO:0000256" key="7">
    <source>
        <dbReference type="ARBA" id="ARBA00022833"/>
    </source>
</evidence>
<organism evidence="11 12">
    <name type="scientific">Anaeramoeba flamelloides</name>
    <dbReference type="NCBI Taxonomy" id="1746091"/>
    <lineage>
        <taxon>Eukaryota</taxon>
        <taxon>Metamonada</taxon>
        <taxon>Anaeramoebidae</taxon>
        <taxon>Anaeramoeba</taxon>
    </lineage>
</organism>
<protein>
    <recommendedName>
        <fullName evidence="2">RING-type E3 ubiquitin transferase</fullName>
        <ecNumber evidence="2">2.3.2.27</ecNumber>
    </recommendedName>
</protein>
<keyword evidence="9" id="KW-0472">Membrane</keyword>
<proteinExistence type="predicted"/>
<evidence type="ECO:0000313" key="12">
    <source>
        <dbReference type="Proteomes" id="UP001150062"/>
    </source>
</evidence>
<dbReference type="PANTHER" id="PTHR22937:SF65">
    <property type="entry name" value="E3 UBIQUITIN-PROTEIN LIGASE ARK2C"/>
    <property type="match status" value="1"/>
</dbReference>
<evidence type="ECO:0000256" key="2">
    <source>
        <dbReference type="ARBA" id="ARBA00012483"/>
    </source>
</evidence>
<keyword evidence="9" id="KW-0812">Transmembrane</keyword>
<dbReference type="InterPro" id="IPR013083">
    <property type="entry name" value="Znf_RING/FYVE/PHD"/>
</dbReference>
<keyword evidence="6" id="KW-0833">Ubl conjugation pathway</keyword>
<evidence type="ECO:0000256" key="4">
    <source>
        <dbReference type="ARBA" id="ARBA00022723"/>
    </source>
</evidence>
<dbReference type="PANTHER" id="PTHR22937">
    <property type="entry name" value="E3 UBIQUITIN-PROTEIN LIGASE RNF165"/>
    <property type="match status" value="1"/>
</dbReference>